<dbReference type="GO" id="GO:0019104">
    <property type="term" value="F:DNA N-glycosylase activity"/>
    <property type="evidence" value="ECO:0007669"/>
    <property type="project" value="TreeGrafter"/>
</dbReference>
<dbReference type="GO" id="GO:0003684">
    <property type="term" value="F:damaged DNA binding"/>
    <property type="evidence" value="ECO:0007669"/>
    <property type="project" value="InterPro"/>
</dbReference>
<dbReference type="SUPFAM" id="SSF46946">
    <property type="entry name" value="S13-like H2TH domain"/>
    <property type="match status" value="1"/>
</dbReference>
<dbReference type="InterPro" id="IPR015886">
    <property type="entry name" value="H2TH_FPG"/>
</dbReference>
<protein>
    <submittedName>
        <fullName evidence="2">Formamidopyrimidine-DNA glycosylase</fullName>
    </submittedName>
</protein>
<feature type="non-terminal residue" evidence="2">
    <location>
        <position position="247"/>
    </location>
</feature>
<feature type="domain" description="Formamidopyrimidine-DNA glycosylase H2TH DNA-binding" evidence="1">
    <location>
        <begin position="112"/>
        <end position="201"/>
    </location>
</feature>
<dbReference type="EMBL" id="GDID01002148">
    <property type="protein sequence ID" value="JAP94458.1"/>
    <property type="molecule type" value="Transcribed_RNA"/>
</dbReference>
<gene>
    <name evidence="2" type="ORF">TPC1_12878</name>
</gene>
<dbReference type="InterPro" id="IPR010979">
    <property type="entry name" value="Ribosomal_uS13-like_H2TH"/>
</dbReference>
<sequence length="247" mass="28859">EIRAFVNFFNMVAKDVEFNNIFIGNIEGPILEVPSKFKMVAKQRGKQIRFTLNSQKDEHFITIGLGLTGYFKVQTAPVDCLFSFISSQFCLSIMSDTPDSFYYQQTDFDKNRSPDPLEQQEDFKQNLKKLMKCENPICTQLLNQQYFNGIGNYLRCEILYRLDVDPFTPTKDVDLENLADEIFSILEEAYEVVSNPQEFKEFLKCYGKASNTILVAGRTLWSWKPIKGERVYQRQFDTKIERVQDFM</sequence>
<proteinExistence type="predicted"/>
<evidence type="ECO:0000259" key="1">
    <source>
        <dbReference type="SMART" id="SM01232"/>
    </source>
</evidence>
<dbReference type="GO" id="GO:0003906">
    <property type="term" value="F:DNA-(apurinic or apyrimidinic site) endonuclease activity"/>
    <property type="evidence" value="ECO:0007669"/>
    <property type="project" value="InterPro"/>
</dbReference>
<dbReference type="GO" id="GO:0005634">
    <property type="term" value="C:nucleus"/>
    <property type="evidence" value="ECO:0007669"/>
    <property type="project" value="TreeGrafter"/>
</dbReference>
<dbReference type="PANTHER" id="PTHR22993:SF9">
    <property type="entry name" value="FORMAMIDOPYRIMIDINE-DNA GLYCOSYLASE"/>
    <property type="match status" value="1"/>
</dbReference>
<reference evidence="2" key="1">
    <citation type="submission" date="2015-07" db="EMBL/GenBank/DDBJ databases">
        <title>Adaptation to a free-living lifestyle via gene acquisitions in the diplomonad Trepomonas sp. PC1.</title>
        <authorList>
            <person name="Xu F."/>
            <person name="Jerlstrom-Hultqvist J."/>
            <person name="Kolisko M."/>
            <person name="Simpson A.G.B."/>
            <person name="Roger A.J."/>
            <person name="Svard S.G."/>
            <person name="Andersson J.O."/>
        </authorList>
    </citation>
    <scope>NUCLEOTIDE SEQUENCE</scope>
    <source>
        <strain evidence="2">PC1</strain>
    </source>
</reference>
<dbReference type="Gene3D" id="1.10.8.50">
    <property type="match status" value="1"/>
</dbReference>
<feature type="non-terminal residue" evidence="2">
    <location>
        <position position="1"/>
    </location>
</feature>
<dbReference type="AlphaFoldDB" id="A0A146KE22"/>
<name>A0A146KE22_9EUKA</name>
<evidence type="ECO:0000313" key="2">
    <source>
        <dbReference type="EMBL" id="JAP94458.1"/>
    </source>
</evidence>
<dbReference type="PANTHER" id="PTHR22993">
    <property type="entry name" value="FORMAMIDOPYRIMIDINE-DNA GLYCOSYLASE"/>
    <property type="match status" value="1"/>
</dbReference>
<accession>A0A146KE22</accession>
<dbReference type="GO" id="GO:0006284">
    <property type="term" value="P:base-excision repair"/>
    <property type="evidence" value="ECO:0007669"/>
    <property type="project" value="InterPro"/>
</dbReference>
<dbReference type="Pfam" id="PF06831">
    <property type="entry name" value="H2TH"/>
    <property type="match status" value="1"/>
</dbReference>
<organism evidence="2">
    <name type="scientific">Trepomonas sp. PC1</name>
    <dbReference type="NCBI Taxonomy" id="1076344"/>
    <lineage>
        <taxon>Eukaryota</taxon>
        <taxon>Metamonada</taxon>
        <taxon>Diplomonadida</taxon>
        <taxon>Hexamitidae</taxon>
        <taxon>Hexamitinae</taxon>
        <taxon>Trepomonas</taxon>
    </lineage>
</organism>
<dbReference type="SMART" id="SM01232">
    <property type="entry name" value="H2TH"/>
    <property type="match status" value="1"/>
</dbReference>
<dbReference type="GO" id="GO:0008270">
    <property type="term" value="F:zinc ion binding"/>
    <property type="evidence" value="ECO:0007669"/>
    <property type="project" value="InterPro"/>
</dbReference>